<reference evidence="1" key="1">
    <citation type="submission" date="2020-04" db="EMBL/GenBank/DDBJ databases">
        <authorList>
            <person name="Chiriac C."/>
            <person name="Salcher M."/>
            <person name="Ghai R."/>
            <person name="Kavagutti S V."/>
        </authorList>
    </citation>
    <scope>NUCLEOTIDE SEQUENCE</scope>
</reference>
<accession>A0A6J5MLF0</accession>
<gene>
    <name evidence="1" type="ORF">UFOVP519_37</name>
</gene>
<protein>
    <submittedName>
        <fullName evidence="1">Uncharacterized protein</fullName>
    </submittedName>
</protein>
<proteinExistence type="predicted"/>
<organism evidence="1">
    <name type="scientific">uncultured Caudovirales phage</name>
    <dbReference type="NCBI Taxonomy" id="2100421"/>
    <lineage>
        <taxon>Viruses</taxon>
        <taxon>Duplodnaviria</taxon>
        <taxon>Heunggongvirae</taxon>
        <taxon>Uroviricota</taxon>
        <taxon>Caudoviricetes</taxon>
        <taxon>Peduoviridae</taxon>
        <taxon>Maltschvirus</taxon>
        <taxon>Maltschvirus maltsch</taxon>
    </lineage>
</organism>
<dbReference type="EMBL" id="LR796492">
    <property type="protein sequence ID" value="CAB4147624.1"/>
    <property type="molecule type" value="Genomic_DNA"/>
</dbReference>
<name>A0A6J5MLF0_9CAUD</name>
<sequence length="77" mass="8752">MDDVIIRHKQREFTLRATLGDNRKQEEFTAWTDTDAIGVGAMIVMRNAYPNVEPWATGQIELINDMDVIIAEMGAKE</sequence>
<evidence type="ECO:0000313" key="1">
    <source>
        <dbReference type="EMBL" id="CAB4147624.1"/>
    </source>
</evidence>